<proteinExistence type="predicted"/>
<dbReference type="InterPro" id="IPR009609">
    <property type="entry name" value="Phosphonate_metab_PhnG"/>
</dbReference>
<organism evidence="1 2">
    <name type="scientific">Siminovitchia thermophila</name>
    <dbReference type="NCBI Taxonomy" id="1245522"/>
    <lineage>
        <taxon>Bacteria</taxon>
        <taxon>Bacillati</taxon>
        <taxon>Bacillota</taxon>
        <taxon>Bacilli</taxon>
        <taxon>Bacillales</taxon>
        <taxon>Bacillaceae</taxon>
        <taxon>Siminovitchia</taxon>
    </lineage>
</organism>
<comment type="caution">
    <text evidence="1">The sequence shown here is derived from an EMBL/GenBank/DDBJ whole genome shotgun (WGS) entry which is preliminary data.</text>
</comment>
<dbReference type="Pfam" id="PF06754">
    <property type="entry name" value="PhnG"/>
    <property type="match status" value="1"/>
</dbReference>
<dbReference type="EMBL" id="JAFBFH010000020">
    <property type="protein sequence ID" value="MBM7715915.1"/>
    <property type="molecule type" value="Genomic_DNA"/>
</dbReference>
<dbReference type="GO" id="GO:0061693">
    <property type="term" value="F:alpha-D-ribose 1-methylphosphonate 5-triphosphate synthase activity"/>
    <property type="evidence" value="ECO:0007669"/>
    <property type="project" value="UniProtKB-EC"/>
</dbReference>
<name>A0ABS2R8D8_9BACI</name>
<dbReference type="NCBIfam" id="TIGR03293">
    <property type="entry name" value="PhnG_redo"/>
    <property type="match status" value="1"/>
</dbReference>
<dbReference type="EC" id="2.7.8.37" evidence="1"/>
<dbReference type="Proteomes" id="UP000823485">
    <property type="component" value="Unassembled WGS sequence"/>
</dbReference>
<dbReference type="RefSeq" id="WP_077113633.1">
    <property type="nucleotide sequence ID" value="NZ_JAFBFH010000020.1"/>
</dbReference>
<reference evidence="1 2" key="1">
    <citation type="submission" date="2021-01" db="EMBL/GenBank/DDBJ databases">
        <title>Genomic Encyclopedia of Type Strains, Phase IV (KMG-IV): sequencing the most valuable type-strain genomes for metagenomic binning, comparative biology and taxonomic classification.</title>
        <authorList>
            <person name="Goeker M."/>
        </authorList>
    </citation>
    <scope>NUCLEOTIDE SEQUENCE [LARGE SCALE GENOMIC DNA]</scope>
    <source>
        <strain evidence="1 2">DSM 105453</strain>
    </source>
</reference>
<protein>
    <submittedName>
        <fullName evidence="1">Alpha-D-ribose 1-methylphosphonate 5-triphosphate synthase subunit PhnG</fullName>
        <ecNumber evidence="1">2.7.8.37</ecNumber>
    </submittedName>
</protein>
<sequence>MNRKRRMHILIDGSRDLSKKMARQIEESHSVEVLMEPQEALTMIKMRETAQKSLFYLGEVLVTECKVSVNHQVGMGIVVGIEPDLAYYLAVIDAAFEAQCGEVDGWLPLLAAEEQRIAAEKNVKASAIHKTKVSFETMDV</sequence>
<accession>A0ABS2R8D8</accession>
<keyword evidence="1" id="KW-0808">Transferase</keyword>
<keyword evidence="2" id="KW-1185">Reference proteome</keyword>
<gene>
    <name evidence="1" type="ORF">JOC94_002926</name>
</gene>
<evidence type="ECO:0000313" key="2">
    <source>
        <dbReference type="Proteomes" id="UP000823485"/>
    </source>
</evidence>
<evidence type="ECO:0000313" key="1">
    <source>
        <dbReference type="EMBL" id="MBM7715915.1"/>
    </source>
</evidence>